<feature type="region of interest" description="Disordered" evidence="7">
    <location>
        <begin position="223"/>
        <end position="249"/>
    </location>
</feature>
<evidence type="ECO:0000256" key="2">
    <source>
        <dbReference type="ARBA" id="ARBA00022603"/>
    </source>
</evidence>
<dbReference type="EMBL" id="CP060286">
    <property type="protein sequence ID" value="QNK39987.1"/>
    <property type="molecule type" value="Genomic_DNA"/>
</dbReference>
<keyword evidence="4 6" id="KW-0949">S-adenosyl-L-methionine</keyword>
<dbReference type="GO" id="GO:0009307">
    <property type="term" value="P:DNA restriction-modification system"/>
    <property type="evidence" value="ECO:0007669"/>
    <property type="project" value="UniProtKB-KW"/>
</dbReference>
<evidence type="ECO:0000313" key="9">
    <source>
        <dbReference type="Proteomes" id="UP000515909"/>
    </source>
</evidence>
<dbReference type="GO" id="GO:0003886">
    <property type="term" value="F:DNA (cytosine-5-)-methyltransferase activity"/>
    <property type="evidence" value="ECO:0007669"/>
    <property type="project" value="UniProtKB-EC"/>
</dbReference>
<keyword evidence="3 6" id="KW-0808">Transferase</keyword>
<dbReference type="EC" id="2.1.1.37" evidence="1"/>
<feature type="compositionally biased region" description="Low complexity" evidence="7">
    <location>
        <begin position="223"/>
        <end position="242"/>
    </location>
</feature>
<evidence type="ECO:0000256" key="3">
    <source>
        <dbReference type="ARBA" id="ARBA00022679"/>
    </source>
</evidence>
<dbReference type="GO" id="GO:0032259">
    <property type="term" value="P:methylation"/>
    <property type="evidence" value="ECO:0007669"/>
    <property type="project" value="UniProtKB-KW"/>
</dbReference>
<dbReference type="Gene3D" id="3.40.50.150">
    <property type="entry name" value="Vaccinia Virus protein VP39"/>
    <property type="match status" value="1"/>
</dbReference>
<keyword evidence="5" id="KW-0680">Restriction system</keyword>
<dbReference type="PROSITE" id="PS51679">
    <property type="entry name" value="SAM_MT_C5"/>
    <property type="match status" value="1"/>
</dbReference>
<accession>A0A7G8T8P6</accession>
<evidence type="ECO:0000256" key="6">
    <source>
        <dbReference type="PROSITE-ProRule" id="PRU01016"/>
    </source>
</evidence>
<proteinExistence type="inferred from homology"/>
<dbReference type="InterPro" id="IPR029063">
    <property type="entry name" value="SAM-dependent_MTases_sf"/>
</dbReference>
<evidence type="ECO:0000313" key="8">
    <source>
        <dbReference type="EMBL" id="QNK39987.1"/>
    </source>
</evidence>
<dbReference type="REBASE" id="441451">
    <property type="entry name" value="M.Csp7D4C2ORF14935P"/>
</dbReference>
<protein>
    <recommendedName>
        <fullName evidence="1">DNA (cytosine-5-)-methyltransferase</fullName>
        <ecNumber evidence="1">2.1.1.37</ecNumber>
    </recommendedName>
</protein>
<dbReference type="InterPro" id="IPR018117">
    <property type="entry name" value="C5_DNA_meth_AS"/>
</dbReference>
<dbReference type="PANTHER" id="PTHR46098:SF1">
    <property type="entry name" value="TRNA (CYTOSINE(38)-C(5))-METHYLTRANSFERASE"/>
    <property type="match status" value="1"/>
</dbReference>
<dbReference type="PROSITE" id="PS00094">
    <property type="entry name" value="C5_MTASE_1"/>
    <property type="match status" value="1"/>
</dbReference>
<dbReference type="KEGG" id="cfem:HCR03_14935"/>
<dbReference type="AlphaFoldDB" id="A0A7G8T8P6"/>
<organism evidence="8 9">
    <name type="scientific">Caproicibacter fermentans</name>
    <dbReference type="NCBI Taxonomy" id="2576756"/>
    <lineage>
        <taxon>Bacteria</taxon>
        <taxon>Bacillati</taxon>
        <taxon>Bacillota</taxon>
        <taxon>Clostridia</taxon>
        <taxon>Eubacteriales</taxon>
        <taxon>Acutalibacteraceae</taxon>
        <taxon>Caproicibacter</taxon>
    </lineage>
</organism>
<gene>
    <name evidence="8" type="ORF">HCR03_14935</name>
</gene>
<comment type="similarity">
    <text evidence="6">Belongs to the class I-like SAM-binding methyltransferase superfamily. C5-methyltransferase family.</text>
</comment>
<dbReference type="PRINTS" id="PR00105">
    <property type="entry name" value="C5METTRFRASE"/>
</dbReference>
<dbReference type="Pfam" id="PF00145">
    <property type="entry name" value="DNA_methylase"/>
    <property type="match status" value="2"/>
</dbReference>
<evidence type="ECO:0000256" key="4">
    <source>
        <dbReference type="ARBA" id="ARBA00022691"/>
    </source>
</evidence>
<dbReference type="InterPro" id="IPR050750">
    <property type="entry name" value="C5-MTase"/>
</dbReference>
<dbReference type="InterPro" id="IPR001525">
    <property type="entry name" value="C5_MeTfrase"/>
</dbReference>
<dbReference type="SUPFAM" id="SSF53335">
    <property type="entry name" value="S-adenosyl-L-methionine-dependent methyltransferases"/>
    <property type="match status" value="1"/>
</dbReference>
<sequence>MTVPLTLGSLFDGIGGFPLAGVRQGFTPVWASEIEPFPMEVTKIRFPDMLPVGDIMKLKGPELTPVDVVCGGSPCQDLSVANGRRLGLQGERSGLFMEQIRIIKEMRAHDKASGRPADAVRPRYMVWENVPGAFSCSGGEDFRAVLEETCRVADSSVSVPRPPGGVWKSAGAVLGDQFSVAWRVYDAQYWNVPQRRRRIFLVADFGGRTAPKILFEQDRLPGNSAAGEEAQQGAAPGAETGAGASGGNPAGGCLTSWDVQSHRIYGSEGVWPSLYSGGGGGHGYVSTEKEKTEALEGWPMAFACNQRDEVRNLHDVSGAIQAQPSMKQQTFIAETSQRKDANCLTPWDTQQGRVFTEKSVAPTLAGADGGGGRNPGGLLFTAAFSAGAGSSAGGIGYQEECAPTLKATASGSMMPSVLCLNDQGGSRMDVSEDVAATLRSQEHGHSPLVVGSQPELFENYGIDSRYTGPHKVAPTMSARYGTGGNNIPLISQPSVFLADSGEDSAPAETYCIAGNIIDRQDKNGGNGIGVQPDISYTVTATDRHCVFSQQRSDEYAPNEVVSTESARQYKDATDLVCETNEAGAPETHGVSPEPHAHPHRIPKLIRRLTPLECERLQGFPDHWTDIPGASDSARYKALGNSVAIPCVEHVLRGVAYFLRKFKEEPSCTSIRTT</sequence>
<dbReference type="Proteomes" id="UP000515909">
    <property type="component" value="Chromosome"/>
</dbReference>
<dbReference type="PANTHER" id="PTHR46098">
    <property type="entry name" value="TRNA (CYTOSINE(38)-C(5))-METHYLTRANSFERASE"/>
    <property type="match status" value="1"/>
</dbReference>
<evidence type="ECO:0000256" key="5">
    <source>
        <dbReference type="ARBA" id="ARBA00022747"/>
    </source>
</evidence>
<evidence type="ECO:0000256" key="1">
    <source>
        <dbReference type="ARBA" id="ARBA00011975"/>
    </source>
</evidence>
<reference evidence="8 9" key="1">
    <citation type="submission" date="2020-08" db="EMBL/GenBank/DDBJ databases">
        <title>The isolate Caproiciproducens sp. 7D4C2 produces n-caproate at mildly acidic conditions from hexoses: genome and rBOX comparison with related strains and chain-elongating bacteria.</title>
        <authorList>
            <person name="Esquivel-Elizondo S."/>
            <person name="Bagci C."/>
            <person name="Temovska M."/>
            <person name="Jeon B.S."/>
            <person name="Bessarab I."/>
            <person name="Williams R.B.H."/>
            <person name="Huson D.H."/>
            <person name="Angenent L.T."/>
        </authorList>
    </citation>
    <scope>NUCLEOTIDE SEQUENCE [LARGE SCALE GENOMIC DNA]</scope>
    <source>
        <strain evidence="8 9">7D4C2</strain>
    </source>
</reference>
<keyword evidence="2 6" id="KW-0489">Methyltransferase</keyword>
<name>A0A7G8T8P6_9FIRM</name>
<feature type="active site" evidence="6">
    <location>
        <position position="75"/>
    </location>
</feature>
<evidence type="ECO:0000256" key="7">
    <source>
        <dbReference type="SAM" id="MobiDB-lite"/>
    </source>
</evidence>
<dbReference type="Gene3D" id="3.90.120.30">
    <property type="match status" value="1"/>
</dbReference>
<dbReference type="RefSeq" id="WP_187035121.1">
    <property type="nucleotide sequence ID" value="NZ_CP060286.1"/>
</dbReference>